<evidence type="ECO:0000256" key="5">
    <source>
        <dbReference type="ARBA" id="ARBA00023163"/>
    </source>
</evidence>
<dbReference type="GO" id="GO:0043565">
    <property type="term" value="F:sequence-specific DNA binding"/>
    <property type="evidence" value="ECO:0007669"/>
    <property type="project" value="InterPro"/>
</dbReference>
<keyword evidence="3" id="KW-0238">DNA-binding</keyword>
<accession>A0A3B7M155</accession>
<dbReference type="Gene3D" id="1.10.10.60">
    <property type="entry name" value="Homeodomain-like"/>
    <property type="match status" value="1"/>
</dbReference>
<dbReference type="FunFam" id="1.10.10.60:FF:000132">
    <property type="entry name" value="AraC family transcriptional regulator"/>
    <property type="match status" value="1"/>
</dbReference>
<dbReference type="PRINTS" id="PR00032">
    <property type="entry name" value="HTHARAC"/>
</dbReference>
<evidence type="ECO:0000256" key="2">
    <source>
        <dbReference type="ARBA" id="ARBA00023015"/>
    </source>
</evidence>
<dbReference type="Gene3D" id="2.60.120.10">
    <property type="entry name" value="Jelly Rolls"/>
    <property type="match status" value="1"/>
</dbReference>
<dbReference type="GO" id="GO:0003700">
    <property type="term" value="F:DNA-binding transcription factor activity"/>
    <property type="evidence" value="ECO:0007669"/>
    <property type="project" value="InterPro"/>
</dbReference>
<dbReference type="Pfam" id="PF02311">
    <property type="entry name" value="AraC_binding"/>
    <property type="match status" value="1"/>
</dbReference>
<name>A0A3B7M155_9GAMM</name>
<organism evidence="7 8">
    <name type="scientific">Acinetobacter chinensis</name>
    <dbReference type="NCBI Taxonomy" id="2004650"/>
    <lineage>
        <taxon>Bacteria</taxon>
        <taxon>Pseudomonadati</taxon>
        <taxon>Pseudomonadota</taxon>
        <taxon>Gammaproteobacteria</taxon>
        <taxon>Moraxellales</taxon>
        <taxon>Moraxellaceae</taxon>
        <taxon>Acinetobacter</taxon>
    </lineage>
</organism>
<dbReference type="InterPro" id="IPR018062">
    <property type="entry name" value="HTH_AraC-typ_CS"/>
</dbReference>
<sequence length="255" mass="28998">MGTRYSHGYLNYPVYAFSQDYRHGHVEDWHEHERIQLIHTLTGVIRIQTEAGTWVTPPGRGVWIPAGQSHSLHISGDVLACGVFIDPLARADLIQECRVVAVPPLLRELITAAQNIQEEIHPFSRNERVLELILDEVRQLYDLPFNLPEPRHPGLLALCTAVRAQLNLPWSIEHAAQHVHMSSKTFSRHFQKETGLNFSQWLRQAKLLHAMTELALKKPVLGVALDLGYDSPSAFSAMFRRETGMSPSEYIQQFL</sequence>
<dbReference type="Proteomes" id="UP000263753">
    <property type="component" value="Chromosome"/>
</dbReference>
<gene>
    <name evidence="7" type="ORF">CDG60_15805</name>
</gene>
<dbReference type="EMBL" id="CP032134">
    <property type="protein sequence ID" value="AXY57894.1"/>
    <property type="molecule type" value="Genomic_DNA"/>
</dbReference>
<dbReference type="Pfam" id="PF12833">
    <property type="entry name" value="HTH_18"/>
    <property type="match status" value="1"/>
</dbReference>
<evidence type="ECO:0000313" key="7">
    <source>
        <dbReference type="EMBL" id="AXY57894.1"/>
    </source>
</evidence>
<dbReference type="InterPro" id="IPR014710">
    <property type="entry name" value="RmlC-like_jellyroll"/>
</dbReference>
<dbReference type="KEGG" id="achi:CDG60_15805"/>
<dbReference type="InterPro" id="IPR009057">
    <property type="entry name" value="Homeodomain-like_sf"/>
</dbReference>
<dbReference type="PANTHER" id="PTHR11019:SF159">
    <property type="entry name" value="TRANSCRIPTIONAL REGULATOR-RELATED"/>
    <property type="match status" value="1"/>
</dbReference>
<keyword evidence="2" id="KW-0805">Transcription regulation</keyword>
<protein>
    <submittedName>
        <fullName evidence="7">AraC family transcriptional regulator</fullName>
    </submittedName>
</protein>
<evidence type="ECO:0000256" key="4">
    <source>
        <dbReference type="ARBA" id="ARBA00023159"/>
    </source>
</evidence>
<keyword evidence="4" id="KW-0010">Activator</keyword>
<dbReference type="SMART" id="SM00342">
    <property type="entry name" value="HTH_ARAC"/>
    <property type="match status" value="1"/>
</dbReference>
<dbReference type="PROSITE" id="PS00041">
    <property type="entry name" value="HTH_ARAC_FAMILY_1"/>
    <property type="match status" value="1"/>
</dbReference>
<dbReference type="SUPFAM" id="SSF51182">
    <property type="entry name" value="RmlC-like cupins"/>
    <property type="match status" value="1"/>
</dbReference>
<dbReference type="CDD" id="cd06124">
    <property type="entry name" value="cupin_NimR-like_N"/>
    <property type="match status" value="1"/>
</dbReference>
<proteinExistence type="predicted"/>
<dbReference type="AlphaFoldDB" id="A0A3B7M155"/>
<dbReference type="InterPro" id="IPR018060">
    <property type="entry name" value="HTH_AraC"/>
</dbReference>
<feature type="domain" description="HTH araC/xylS-type" evidence="6">
    <location>
        <begin position="156"/>
        <end position="253"/>
    </location>
</feature>
<dbReference type="PROSITE" id="PS01124">
    <property type="entry name" value="HTH_ARAC_FAMILY_2"/>
    <property type="match status" value="1"/>
</dbReference>
<dbReference type="SUPFAM" id="SSF46689">
    <property type="entry name" value="Homeodomain-like"/>
    <property type="match status" value="1"/>
</dbReference>
<dbReference type="InterPro" id="IPR020449">
    <property type="entry name" value="Tscrpt_reg_AraC-type_HTH"/>
</dbReference>
<dbReference type="InterPro" id="IPR003313">
    <property type="entry name" value="AraC-bd"/>
</dbReference>
<keyword evidence="5" id="KW-0804">Transcription</keyword>
<dbReference type="InterPro" id="IPR011051">
    <property type="entry name" value="RmlC_Cupin_sf"/>
</dbReference>
<reference evidence="8" key="1">
    <citation type="submission" date="2018-09" db="EMBL/GenBank/DDBJ databases">
        <title>The complete genome of Acinetobacter sp. strain WCHAc010005.</title>
        <authorList>
            <person name="Hu Y."/>
            <person name="Long H."/>
            <person name="Feng Y."/>
            <person name="Zong Z."/>
        </authorList>
    </citation>
    <scope>NUCLEOTIDE SEQUENCE [LARGE SCALE GENOMIC DNA]</scope>
    <source>
        <strain evidence="8">WCHAc010005</strain>
    </source>
</reference>
<dbReference type="PANTHER" id="PTHR11019">
    <property type="entry name" value="HTH-TYPE TRANSCRIPTIONAL REGULATOR NIMR"/>
    <property type="match status" value="1"/>
</dbReference>
<evidence type="ECO:0000313" key="8">
    <source>
        <dbReference type="Proteomes" id="UP000263753"/>
    </source>
</evidence>
<evidence type="ECO:0000259" key="6">
    <source>
        <dbReference type="PROSITE" id="PS01124"/>
    </source>
</evidence>
<evidence type="ECO:0000256" key="1">
    <source>
        <dbReference type="ARBA" id="ARBA00022491"/>
    </source>
</evidence>
<dbReference type="RefSeq" id="WP_087512795.1">
    <property type="nucleotide sequence ID" value="NZ_CP032134.1"/>
</dbReference>
<evidence type="ECO:0000256" key="3">
    <source>
        <dbReference type="ARBA" id="ARBA00023125"/>
    </source>
</evidence>
<keyword evidence="1" id="KW-0678">Repressor</keyword>